<evidence type="ECO:0000256" key="8">
    <source>
        <dbReference type="ARBA" id="ARBA00023180"/>
    </source>
</evidence>
<feature type="region of interest" description="Disordered" evidence="10">
    <location>
        <begin position="234"/>
        <end position="256"/>
    </location>
</feature>
<evidence type="ECO:0000256" key="5">
    <source>
        <dbReference type="ARBA" id="ARBA00023136"/>
    </source>
</evidence>
<keyword evidence="3" id="KW-0677">Repeat</keyword>
<comment type="caution">
    <text evidence="13">The sequence shown here is derived from an EMBL/GenBank/DDBJ whole genome shotgun (WGS) entry which is preliminary data.</text>
</comment>
<keyword evidence="4 11" id="KW-1133">Transmembrane helix</keyword>
<evidence type="ECO:0000256" key="10">
    <source>
        <dbReference type="SAM" id="MobiDB-lite"/>
    </source>
</evidence>
<evidence type="ECO:0000313" key="13">
    <source>
        <dbReference type="EMBL" id="PFX19983.1"/>
    </source>
</evidence>
<dbReference type="AlphaFoldDB" id="A0A2B4RT53"/>
<keyword evidence="14" id="KW-1185">Reference proteome</keyword>
<dbReference type="GO" id="GO:0016020">
    <property type="term" value="C:membrane"/>
    <property type="evidence" value="ECO:0007669"/>
    <property type="project" value="UniProtKB-SubCell"/>
</dbReference>
<name>A0A2B4RT53_STYPI</name>
<dbReference type="PANTHER" id="PTHR12120">
    <property type="entry name" value="TNFR-CYS DOMAIN-CONTAINING PROTEIN"/>
    <property type="match status" value="1"/>
</dbReference>
<dbReference type="PROSITE" id="PS50050">
    <property type="entry name" value="TNFR_NGFR_2"/>
    <property type="match status" value="1"/>
</dbReference>
<dbReference type="InterPro" id="IPR001368">
    <property type="entry name" value="TNFR/NGFR_Cys_rich_reg"/>
</dbReference>
<feature type="transmembrane region" description="Helical" evidence="11">
    <location>
        <begin position="265"/>
        <end position="286"/>
    </location>
</feature>
<evidence type="ECO:0000256" key="9">
    <source>
        <dbReference type="PROSITE-ProRule" id="PRU00206"/>
    </source>
</evidence>
<evidence type="ECO:0000256" key="7">
    <source>
        <dbReference type="ARBA" id="ARBA00023170"/>
    </source>
</evidence>
<evidence type="ECO:0000256" key="11">
    <source>
        <dbReference type="SAM" id="Phobius"/>
    </source>
</evidence>
<keyword evidence="2 11" id="KW-0812">Transmembrane</keyword>
<accession>A0A2B4RT53</accession>
<gene>
    <name evidence="13" type="ORF">AWC38_SpisGene15567</name>
</gene>
<dbReference type="Proteomes" id="UP000225706">
    <property type="component" value="Unassembled WGS sequence"/>
</dbReference>
<feature type="disulfide bond" evidence="9">
    <location>
        <begin position="123"/>
        <end position="136"/>
    </location>
</feature>
<dbReference type="Gene3D" id="2.10.50.10">
    <property type="entry name" value="Tumor Necrosis Factor Receptor, subunit A, domain 2"/>
    <property type="match status" value="1"/>
</dbReference>
<reference evidence="14" key="1">
    <citation type="journal article" date="2017" name="bioRxiv">
        <title>Comparative analysis of the genomes of Stylophora pistillata and Acropora digitifera provides evidence for extensive differences between species of corals.</title>
        <authorList>
            <person name="Voolstra C.R."/>
            <person name="Li Y."/>
            <person name="Liew Y.J."/>
            <person name="Baumgarten S."/>
            <person name="Zoccola D."/>
            <person name="Flot J.-F."/>
            <person name="Tambutte S."/>
            <person name="Allemand D."/>
            <person name="Aranda M."/>
        </authorList>
    </citation>
    <scope>NUCLEOTIDE SEQUENCE [LARGE SCALE GENOMIC DNA]</scope>
</reference>
<feature type="domain" description="TNFR-Cys" evidence="12">
    <location>
        <begin position="104"/>
        <end position="144"/>
    </location>
</feature>
<keyword evidence="5 11" id="KW-0472">Membrane</keyword>
<sequence length="413" mass="45898">MTQSEKMVDSAKRRNIIRQLPQRSHKDSNRWSFCRKVFGTLLAAGLLFQTASAKLLHPCKKNQHWVDGTPECINCQTCPPGQTVSPECGNSKPLPFNTMGRCVPCQLGKSFSNEHSTSVCTPCSSCAKDQVVIKQCSRQADIKCGKKCYSKHRYYDKSKGDCLKCSRCCNDDQDVVEPECEEKLGSQSSMTCSFHTSINRCDIKSTLNVYQSTTESSQSSAPTTSSHTVITSTRASEGHILESTQGSRVDSQFASKSKDHSDSRIPIIAVISVVLLGLVVLVRIYMIWFRKSQPMHTSHTGKSLSHTLGVIHSERPTKWIGDLDGGTYQKKRTEVHYNSGSAEVKLYKPLIENNGEMCTSGPRQNAEQLVKSDSKPLESLLNSSELDKICELLDMPIGEKLCYEESTTQSQNF</sequence>
<dbReference type="OrthoDB" id="5986884at2759"/>
<dbReference type="InterPro" id="IPR047526">
    <property type="entry name" value="TNR19/27/EDAR"/>
</dbReference>
<organism evidence="13 14">
    <name type="scientific">Stylophora pistillata</name>
    <name type="common">Smooth cauliflower coral</name>
    <dbReference type="NCBI Taxonomy" id="50429"/>
    <lineage>
        <taxon>Eukaryota</taxon>
        <taxon>Metazoa</taxon>
        <taxon>Cnidaria</taxon>
        <taxon>Anthozoa</taxon>
        <taxon>Hexacorallia</taxon>
        <taxon>Scleractinia</taxon>
        <taxon>Astrocoeniina</taxon>
        <taxon>Pocilloporidae</taxon>
        <taxon>Stylophora</taxon>
    </lineage>
</organism>
<dbReference type="EMBL" id="LSMT01000335">
    <property type="protein sequence ID" value="PFX19983.1"/>
    <property type="molecule type" value="Genomic_DNA"/>
</dbReference>
<evidence type="ECO:0000256" key="1">
    <source>
        <dbReference type="ARBA" id="ARBA00004167"/>
    </source>
</evidence>
<evidence type="ECO:0000256" key="6">
    <source>
        <dbReference type="ARBA" id="ARBA00023157"/>
    </source>
</evidence>
<dbReference type="GO" id="GO:0043123">
    <property type="term" value="P:positive regulation of canonical NF-kappaB signal transduction"/>
    <property type="evidence" value="ECO:0007669"/>
    <property type="project" value="InterPro"/>
</dbReference>
<dbReference type="PANTHER" id="PTHR12120:SF10">
    <property type="entry name" value="TNFR-CYS DOMAIN-CONTAINING PROTEIN"/>
    <property type="match status" value="1"/>
</dbReference>
<protein>
    <recommendedName>
        <fullName evidence="12">TNFR-Cys domain-containing protein</fullName>
    </recommendedName>
</protein>
<dbReference type="SMART" id="SM00208">
    <property type="entry name" value="TNFR"/>
    <property type="match status" value="2"/>
</dbReference>
<evidence type="ECO:0000256" key="4">
    <source>
        <dbReference type="ARBA" id="ARBA00022989"/>
    </source>
</evidence>
<evidence type="ECO:0000256" key="3">
    <source>
        <dbReference type="ARBA" id="ARBA00022737"/>
    </source>
</evidence>
<dbReference type="Pfam" id="PF00020">
    <property type="entry name" value="TNFR_c6"/>
    <property type="match status" value="1"/>
</dbReference>
<keyword evidence="6 9" id="KW-1015">Disulfide bond</keyword>
<evidence type="ECO:0000259" key="12">
    <source>
        <dbReference type="PROSITE" id="PS50050"/>
    </source>
</evidence>
<keyword evidence="8" id="KW-0325">Glycoprotein</keyword>
<comment type="subcellular location">
    <subcellularLocation>
        <location evidence="1">Membrane</location>
        <topology evidence="1">Single-pass membrane protein</topology>
    </subcellularLocation>
</comment>
<evidence type="ECO:0000313" key="14">
    <source>
        <dbReference type="Proteomes" id="UP000225706"/>
    </source>
</evidence>
<dbReference type="PROSITE" id="PS00652">
    <property type="entry name" value="TNFR_NGFR_1"/>
    <property type="match status" value="1"/>
</dbReference>
<dbReference type="GO" id="GO:0046330">
    <property type="term" value="P:positive regulation of JNK cascade"/>
    <property type="evidence" value="ECO:0007669"/>
    <property type="project" value="InterPro"/>
</dbReference>
<evidence type="ECO:0000256" key="2">
    <source>
        <dbReference type="ARBA" id="ARBA00022692"/>
    </source>
</evidence>
<proteinExistence type="predicted"/>
<feature type="repeat" description="TNFR-Cys" evidence="9">
    <location>
        <begin position="104"/>
        <end position="144"/>
    </location>
</feature>
<feature type="compositionally biased region" description="Polar residues" evidence="10">
    <location>
        <begin position="242"/>
        <end position="255"/>
    </location>
</feature>
<dbReference type="GO" id="GO:0038023">
    <property type="term" value="F:signaling receptor activity"/>
    <property type="evidence" value="ECO:0007669"/>
    <property type="project" value="InterPro"/>
</dbReference>
<feature type="disulfide bond" evidence="9">
    <location>
        <begin position="126"/>
        <end position="144"/>
    </location>
</feature>
<keyword evidence="7" id="KW-0675">Receptor</keyword>
<feature type="disulfide bond" evidence="9">
    <location>
        <begin position="105"/>
        <end position="120"/>
    </location>
</feature>